<keyword evidence="5" id="KW-1185">Reference proteome</keyword>
<proteinExistence type="inferred from homology"/>
<reference evidence="4" key="1">
    <citation type="submission" date="2022-06" db="EMBL/GenBank/DDBJ databases">
        <title>Idiomarina rhizosphaerae M1R2S28.</title>
        <authorList>
            <person name="Sun J.-Q."/>
            <person name="Li L.-F."/>
        </authorList>
    </citation>
    <scope>NUCLEOTIDE SEQUENCE</scope>
    <source>
        <strain evidence="4">M1R2S28</strain>
    </source>
</reference>
<dbReference type="PANTHER" id="PTHR12901">
    <property type="entry name" value="SPERM PROTEIN HOMOLOG"/>
    <property type="match status" value="1"/>
</dbReference>
<evidence type="ECO:0000259" key="3">
    <source>
        <dbReference type="Pfam" id="PF03364"/>
    </source>
</evidence>
<evidence type="ECO:0000313" key="5">
    <source>
        <dbReference type="Proteomes" id="UP001139474"/>
    </source>
</evidence>
<evidence type="ECO:0000256" key="1">
    <source>
        <dbReference type="ARBA" id="ARBA00008918"/>
    </source>
</evidence>
<sequence>MPSIEKSALVSYSAKQMFDLVNHVEAYPEFVPGCADARVLESSSQQKVAALDISKAGISKTFTTRNTLHEPERIDMDLVDGPFKKLTGGWIFTPLADDACKVELKLDFEFSSRLLGMAFGKIFREVTSRMVDAFVKRAEQVYGNQHGQ</sequence>
<dbReference type="Proteomes" id="UP001139474">
    <property type="component" value="Unassembled WGS sequence"/>
</dbReference>
<keyword evidence="2" id="KW-1277">Toxin-antitoxin system</keyword>
<dbReference type="Pfam" id="PF03364">
    <property type="entry name" value="Polyketide_cyc"/>
    <property type="match status" value="1"/>
</dbReference>
<dbReference type="SUPFAM" id="SSF55961">
    <property type="entry name" value="Bet v1-like"/>
    <property type="match status" value="1"/>
</dbReference>
<organism evidence="4 5">
    <name type="scientific">Idiomarina rhizosphaerae</name>
    <dbReference type="NCBI Taxonomy" id="2961572"/>
    <lineage>
        <taxon>Bacteria</taxon>
        <taxon>Pseudomonadati</taxon>
        <taxon>Pseudomonadota</taxon>
        <taxon>Gammaproteobacteria</taxon>
        <taxon>Alteromonadales</taxon>
        <taxon>Idiomarinaceae</taxon>
        <taxon>Idiomarina</taxon>
    </lineage>
</organism>
<feature type="domain" description="Coenzyme Q-binding protein COQ10 START" evidence="3">
    <location>
        <begin position="10"/>
        <end position="134"/>
    </location>
</feature>
<dbReference type="InterPro" id="IPR023393">
    <property type="entry name" value="START-like_dom_sf"/>
</dbReference>
<comment type="similarity">
    <text evidence="1">Belongs to the ribosome association toxin RatA family.</text>
</comment>
<dbReference type="PANTHER" id="PTHR12901:SF10">
    <property type="entry name" value="COENZYME Q-BINDING PROTEIN COQ10, MITOCHONDRIAL"/>
    <property type="match status" value="1"/>
</dbReference>
<dbReference type="InterPro" id="IPR044996">
    <property type="entry name" value="COQ10-like"/>
</dbReference>
<evidence type="ECO:0000256" key="2">
    <source>
        <dbReference type="ARBA" id="ARBA00022649"/>
    </source>
</evidence>
<protein>
    <submittedName>
        <fullName evidence="4">Type II toxin-antitoxin system RatA family toxin</fullName>
    </submittedName>
</protein>
<dbReference type="GO" id="GO:0045333">
    <property type="term" value="P:cellular respiration"/>
    <property type="evidence" value="ECO:0007669"/>
    <property type="project" value="InterPro"/>
</dbReference>
<gene>
    <name evidence="4" type="ORF">NJR55_08845</name>
</gene>
<dbReference type="GO" id="GO:0048039">
    <property type="term" value="F:ubiquinone binding"/>
    <property type="evidence" value="ECO:0007669"/>
    <property type="project" value="InterPro"/>
</dbReference>
<dbReference type="InterPro" id="IPR005031">
    <property type="entry name" value="COQ10_START"/>
</dbReference>
<name>A0A9X2JSX3_9GAMM</name>
<comment type="caution">
    <text evidence="4">The sequence shown here is derived from an EMBL/GenBank/DDBJ whole genome shotgun (WGS) entry which is preliminary data.</text>
</comment>
<dbReference type="Gene3D" id="3.30.530.20">
    <property type="match status" value="1"/>
</dbReference>
<accession>A0A9X2JSX3</accession>
<dbReference type="AlphaFoldDB" id="A0A9X2JSX3"/>
<dbReference type="EMBL" id="JAMZDE010000007">
    <property type="protein sequence ID" value="MCP1339704.1"/>
    <property type="molecule type" value="Genomic_DNA"/>
</dbReference>
<dbReference type="CDD" id="cd07813">
    <property type="entry name" value="COQ10p_like"/>
    <property type="match status" value="1"/>
</dbReference>
<evidence type="ECO:0000313" key="4">
    <source>
        <dbReference type="EMBL" id="MCP1339704.1"/>
    </source>
</evidence>
<dbReference type="RefSeq" id="WP_253619622.1">
    <property type="nucleotide sequence ID" value="NZ_JAMZDE010000007.1"/>
</dbReference>